<dbReference type="AlphaFoldDB" id="A0A2T2WSS2"/>
<reference evidence="2 3" key="1">
    <citation type="journal article" date="2014" name="BMC Genomics">
        <title>Comparison of environmental and isolate Sulfobacillus genomes reveals diverse carbon, sulfur, nitrogen, and hydrogen metabolisms.</title>
        <authorList>
            <person name="Justice N.B."/>
            <person name="Norman A."/>
            <person name="Brown C.T."/>
            <person name="Singh A."/>
            <person name="Thomas B.C."/>
            <person name="Banfield J.F."/>
        </authorList>
    </citation>
    <scope>NUCLEOTIDE SEQUENCE [LARGE SCALE GENOMIC DNA]</scope>
    <source>
        <strain evidence="2">AMDSBA4</strain>
    </source>
</reference>
<feature type="domain" description="Two component regulator three Y" evidence="1">
    <location>
        <begin position="162"/>
        <end position="208"/>
    </location>
</feature>
<protein>
    <recommendedName>
        <fullName evidence="1">Two component regulator three Y domain-containing protein</fullName>
    </recommendedName>
</protein>
<name>A0A2T2WSS2_9FIRM</name>
<comment type="caution">
    <text evidence="2">The sequence shown here is derived from an EMBL/GenBank/DDBJ whole genome shotgun (WGS) entry which is preliminary data.</text>
</comment>
<dbReference type="Proteomes" id="UP000242972">
    <property type="component" value="Unassembled WGS sequence"/>
</dbReference>
<evidence type="ECO:0000259" key="1">
    <source>
        <dbReference type="Pfam" id="PF07495"/>
    </source>
</evidence>
<dbReference type="InterPro" id="IPR011123">
    <property type="entry name" value="Y_Y_Y"/>
</dbReference>
<dbReference type="EMBL" id="PXYW01000154">
    <property type="protein sequence ID" value="PSR25290.1"/>
    <property type="molecule type" value="Genomic_DNA"/>
</dbReference>
<dbReference type="Gene3D" id="2.60.40.10">
    <property type="entry name" value="Immunoglobulins"/>
    <property type="match status" value="1"/>
</dbReference>
<accession>A0A2T2WSS2</accession>
<dbReference type="InterPro" id="IPR013783">
    <property type="entry name" value="Ig-like_fold"/>
</dbReference>
<sequence length="225" mass="23718">MPGTYTVIVYAKSATGSALPMQATNSVNYVAEAGKPMVSNLVVTSPAIAETVGANVTISATASDSGGTPEYQFWVHGPNNKWEMVQNYSPVSTFSLSNLQSGSYVIAAYALDLQQVKNGDWAEAYYNNTFINVNSSVSLSEPPSGTMGAPINITASAVGLTNPVYQFWIENPQGQWESSGGYGNPAYAYVPEASGSYTIIVYAKDPYAPATAQYAISAAATFTVP</sequence>
<organism evidence="2 3">
    <name type="scientific">Sulfobacillus benefaciens</name>
    <dbReference type="NCBI Taxonomy" id="453960"/>
    <lineage>
        <taxon>Bacteria</taxon>
        <taxon>Bacillati</taxon>
        <taxon>Bacillota</taxon>
        <taxon>Clostridia</taxon>
        <taxon>Eubacteriales</taxon>
        <taxon>Clostridiales Family XVII. Incertae Sedis</taxon>
        <taxon>Sulfobacillus</taxon>
    </lineage>
</organism>
<evidence type="ECO:0000313" key="3">
    <source>
        <dbReference type="Proteomes" id="UP000242972"/>
    </source>
</evidence>
<gene>
    <name evidence="2" type="ORF">C7B46_20720</name>
</gene>
<dbReference type="Pfam" id="PF07495">
    <property type="entry name" value="Y_Y_Y"/>
    <property type="match status" value="1"/>
</dbReference>
<proteinExistence type="predicted"/>
<evidence type="ECO:0000313" key="2">
    <source>
        <dbReference type="EMBL" id="PSR25290.1"/>
    </source>
</evidence>